<feature type="compositionally biased region" description="Basic and acidic residues" evidence="1">
    <location>
        <begin position="32"/>
        <end position="91"/>
    </location>
</feature>
<feature type="region of interest" description="Disordered" evidence="1">
    <location>
        <begin position="1"/>
        <end position="108"/>
    </location>
</feature>
<gene>
    <name evidence="2" type="ORF">JHE00_13610</name>
</gene>
<name>A0A934V2C5_9PSEU</name>
<accession>A0A934V2C5</accession>
<dbReference type="InterPro" id="IPR007995">
    <property type="entry name" value="DUF742"/>
</dbReference>
<reference evidence="2" key="1">
    <citation type="submission" date="2020-12" db="EMBL/GenBank/DDBJ databases">
        <title>Prauserella sp. ASG 168, a novel actinomycete isolated from cave rock.</title>
        <authorList>
            <person name="Suriyachadkun C."/>
        </authorList>
    </citation>
    <scope>NUCLEOTIDE SEQUENCE</scope>
    <source>
        <strain evidence="2">ASG 168</strain>
    </source>
</reference>
<protein>
    <submittedName>
        <fullName evidence="2">DUF742 domain-containing protein</fullName>
    </submittedName>
</protein>
<evidence type="ECO:0000313" key="3">
    <source>
        <dbReference type="Proteomes" id="UP000635245"/>
    </source>
</evidence>
<dbReference type="Proteomes" id="UP000635245">
    <property type="component" value="Unassembled WGS sequence"/>
</dbReference>
<proteinExistence type="predicted"/>
<sequence length="200" mass="22606">MNDWDALNQGTGREGFDSPGRFDLTGLRKLSRREAVRREPARREPARREPALREPARREAARREPPRREQPRREPARRESARGPARFEHRSLVRPYARTGGRTHPGQDLQLESLVQTSEGGRRYLGAGTTVQRFICDLCVDVRSVAEVAAYARLPLNVVKVIVDDLAAAGAVEIQQRGMLLTDRSSQDFMTRILDGLRAL</sequence>
<dbReference type="AlphaFoldDB" id="A0A934V2C5"/>
<evidence type="ECO:0000256" key="1">
    <source>
        <dbReference type="SAM" id="MobiDB-lite"/>
    </source>
</evidence>
<dbReference type="PANTHER" id="PTHR36221:SF1">
    <property type="entry name" value="DUF742 DOMAIN-CONTAINING PROTEIN"/>
    <property type="match status" value="1"/>
</dbReference>
<evidence type="ECO:0000313" key="2">
    <source>
        <dbReference type="EMBL" id="MBK1785366.1"/>
    </source>
</evidence>
<comment type="caution">
    <text evidence="2">The sequence shown here is derived from an EMBL/GenBank/DDBJ whole genome shotgun (WGS) entry which is preliminary data.</text>
</comment>
<dbReference type="Pfam" id="PF05331">
    <property type="entry name" value="DUF742"/>
    <property type="match status" value="1"/>
</dbReference>
<dbReference type="EMBL" id="JAENJH010000003">
    <property type="protein sequence ID" value="MBK1785366.1"/>
    <property type="molecule type" value="Genomic_DNA"/>
</dbReference>
<dbReference type="PANTHER" id="PTHR36221">
    <property type="entry name" value="DUF742 DOMAIN-CONTAINING PROTEIN"/>
    <property type="match status" value="1"/>
</dbReference>
<keyword evidence="3" id="KW-1185">Reference proteome</keyword>
<organism evidence="2 3">
    <name type="scientific">Prauserella cavernicola</name>
    <dbReference type="NCBI Taxonomy" id="2800127"/>
    <lineage>
        <taxon>Bacteria</taxon>
        <taxon>Bacillati</taxon>
        <taxon>Actinomycetota</taxon>
        <taxon>Actinomycetes</taxon>
        <taxon>Pseudonocardiales</taxon>
        <taxon>Pseudonocardiaceae</taxon>
        <taxon>Prauserella</taxon>
    </lineage>
</organism>